<evidence type="ECO:0000256" key="8">
    <source>
        <dbReference type="ARBA" id="ARBA00029447"/>
    </source>
</evidence>
<evidence type="ECO:0000256" key="7">
    <source>
        <dbReference type="ARBA" id="ARBA00023224"/>
    </source>
</evidence>
<evidence type="ECO:0000256" key="6">
    <source>
        <dbReference type="ARBA" id="ARBA00023136"/>
    </source>
</evidence>
<feature type="domain" description="HAMP" evidence="12">
    <location>
        <begin position="298"/>
        <end position="351"/>
    </location>
</feature>
<keyword evidence="14" id="KW-1185">Reference proteome</keyword>
<dbReference type="GO" id="GO:0006935">
    <property type="term" value="P:chemotaxis"/>
    <property type="evidence" value="ECO:0007669"/>
    <property type="project" value="UniProtKB-KW"/>
</dbReference>
<dbReference type="Pfam" id="PF00015">
    <property type="entry name" value="MCPsignal"/>
    <property type="match status" value="1"/>
</dbReference>
<dbReference type="Gene3D" id="1.10.287.950">
    <property type="entry name" value="Methyl-accepting chemotaxis protein"/>
    <property type="match status" value="1"/>
</dbReference>
<proteinExistence type="inferred from homology"/>
<dbReference type="SMART" id="SM00283">
    <property type="entry name" value="MA"/>
    <property type="match status" value="1"/>
</dbReference>
<keyword evidence="6 10" id="KW-0472">Membrane</keyword>
<evidence type="ECO:0000259" key="11">
    <source>
        <dbReference type="PROSITE" id="PS50111"/>
    </source>
</evidence>
<evidence type="ECO:0000256" key="3">
    <source>
        <dbReference type="ARBA" id="ARBA00022500"/>
    </source>
</evidence>
<dbReference type="PANTHER" id="PTHR32089">
    <property type="entry name" value="METHYL-ACCEPTING CHEMOTAXIS PROTEIN MCPB"/>
    <property type="match status" value="1"/>
</dbReference>
<evidence type="ECO:0000313" key="13">
    <source>
        <dbReference type="EMBL" id="AYQ75665.1"/>
    </source>
</evidence>
<evidence type="ECO:0000256" key="10">
    <source>
        <dbReference type="SAM" id="Phobius"/>
    </source>
</evidence>
<evidence type="ECO:0000256" key="2">
    <source>
        <dbReference type="ARBA" id="ARBA00022475"/>
    </source>
</evidence>
<dbReference type="SUPFAM" id="SSF58104">
    <property type="entry name" value="Methyl-accepting chemotaxis protein (MCP) signaling domain"/>
    <property type="match status" value="1"/>
</dbReference>
<protein>
    <submittedName>
        <fullName evidence="13">Methyl-accepting chemotaxis protein</fullName>
    </submittedName>
</protein>
<evidence type="ECO:0000256" key="1">
    <source>
        <dbReference type="ARBA" id="ARBA00004651"/>
    </source>
</evidence>
<dbReference type="PANTHER" id="PTHR32089:SF112">
    <property type="entry name" value="LYSOZYME-LIKE PROTEIN-RELATED"/>
    <property type="match status" value="1"/>
</dbReference>
<gene>
    <name evidence="13" type="ORF">EAV92_14750</name>
</gene>
<accession>A0A3G3K5B3</accession>
<dbReference type="Proteomes" id="UP000269097">
    <property type="component" value="Chromosome"/>
</dbReference>
<evidence type="ECO:0000313" key="14">
    <source>
        <dbReference type="Proteomes" id="UP000269097"/>
    </source>
</evidence>
<dbReference type="CDD" id="cd18774">
    <property type="entry name" value="PDC2_HK_sensor"/>
    <property type="match status" value="1"/>
</dbReference>
<dbReference type="Gene3D" id="3.30.450.20">
    <property type="entry name" value="PAS domain"/>
    <property type="match status" value="1"/>
</dbReference>
<dbReference type="InterPro" id="IPR033479">
    <property type="entry name" value="dCache_1"/>
</dbReference>
<dbReference type="GO" id="GO:0005886">
    <property type="term" value="C:plasma membrane"/>
    <property type="evidence" value="ECO:0007669"/>
    <property type="project" value="UniProtKB-SubCell"/>
</dbReference>
<keyword evidence="2" id="KW-1003">Cell membrane</keyword>
<dbReference type="Pfam" id="PF02743">
    <property type="entry name" value="dCache_1"/>
    <property type="match status" value="1"/>
</dbReference>
<feature type="transmembrane region" description="Helical" evidence="10">
    <location>
        <begin position="277"/>
        <end position="301"/>
    </location>
</feature>
<evidence type="ECO:0000256" key="9">
    <source>
        <dbReference type="PROSITE-ProRule" id="PRU00284"/>
    </source>
</evidence>
<comment type="subcellular location">
    <subcellularLocation>
        <location evidence="1">Cell membrane</location>
        <topology evidence="1">Multi-pass membrane protein</topology>
    </subcellularLocation>
</comment>
<dbReference type="KEGG" id="coh:EAV92_14750"/>
<dbReference type="EMBL" id="CP033433">
    <property type="protein sequence ID" value="AYQ75665.1"/>
    <property type="molecule type" value="Genomic_DNA"/>
</dbReference>
<evidence type="ECO:0000259" key="12">
    <source>
        <dbReference type="PROSITE" id="PS50885"/>
    </source>
</evidence>
<name>A0A3G3K5B3_9BACL</name>
<feature type="domain" description="Methyl-accepting transducer" evidence="11">
    <location>
        <begin position="370"/>
        <end position="620"/>
    </location>
</feature>
<organism evidence="13 14">
    <name type="scientific">Cohnella candidum</name>
    <dbReference type="NCBI Taxonomy" id="2674991"/>
    <lineage>
        <taxon>Bacteria</taxon>
        <taxon>Bacillati</taxon>
        <taxon>Bacillota</taxon>
        <taxon>Bacilli</taxon>
        <taxon>Bacillales</taxon>
        <taxon>Paenibacillaceae</taxon>
        <taxon>Cohnella</taxon>
    </lineage>
</organism>
<evidence type="ECO:0000256" key="5">
    <source>
        <dbReference type="ARBA" id="ARBA00022989"/>
    </source>
</evidence>
<dbReference type="SMART" id="SM00304">
    <property type="entry name" value="HAMP"/>
    <property type="match status" value="1"/>
</dbReference>
<keyword evidence="5 10" id="KW-1133">Transmembrane helix</keyword>
<dbReference type="InterPro" id="IPR004089">
    <property type="entry name" value="MCPsignal_dom"/>
</dbReference>
<dbReference type="AlphaFoldDB" id="A0A3G3K5B3"/>
<dbReference type="PROSITE" id="PS50885">
    <property type="entry name" value="HAMP"/>
    <property type="match status" value="1"/>
</dbReference>
<sequence length="657" mass="71457">MTVGLMAYTKAKNIIENKVSDSSLQTINQVASKLDIIFRSYEDLSMQIMVDNDFHELVRQELQNDPEHGKSEYTGMLKDHLRKYVTGNVSISGVLLIPVDPNLTAVNIGSAQADRSEVLKKTEWFKQVIEKDGKPVWIPPQQDGLAAVPAPPSIGMSRLIKDNMSNQPTYVLVMEIHLASISKSYEDVSLGEGSEMAILDSKGHYVAAPQEEWIGKPAKVSLPAEGDAPQKGSLKATSTGGTNVLAAYASFDRMNWRLLGTVPIKDLVRDAKEIQTLMWLTASIAALIAIAIGVLVLKYIGRPIVKLRNLMNEGAGGNLTVRSGGKKRKDEIGELMESFDRMMGQIRTLAEQTTRSAEDVLLTAAELTEASGKTSLSAKEIATATEEIAGGAANLATEAERGSELTYDMGIQMKKVIDANQEMVVSSREVREAGMQGTAHMGVLMQKTGMTEEKTRAMVEKVDALKESTGSIVKILEMLMTLSKQTNILSLNATIEAARAGTAGKSFMVVADEIRKLADQSRESIDVAGQIIEKNSREIDETVRILSDAYPLFQEQIGSVRDANGIFLTVQGKMEEFTEKLELVTGSISQLDLTQSVLSNAMMNVSAVAQESSATSEEVASLSNEQLSISDGMVRLSEKLDTVSRELKAGISQFIIR</sequence>
<dbReference type="PROSITE" id="PS50111">
    <property type="entry name" value="CHEMOTAXIS_TRANSDUC_2"/>
    <property type="match status" value="1"/>
</dbReference>
<keyword evidence="3" id="KW-0145">Chemotaxis</keyword>
<dbReference type="Pfam" id="PF00672">
    <property type="entry name" value="HAMP"/>
    <property type="match status" value="1"/>
</dbReference>
<reference evidence="13 14" key="1">
    <citation type="submission" date="2018-10" db="EMBL/GenBank/DDBJ databases">
        <title>Genome Sequence of Cohnella sp.</title>
        <authorList>
            <person name="Srinivasan S."/>
            <person name="Kim M.K."/>
        </authorList>
    </citation>
    <scope>NUCLEOTIDE SEQUENCE [LARGE SCALE GENOMIC DNA]</scope>
    <source>
        <strain evidence="13 14">18JY8-7</strain>
    </source>
</reference>
<evidence type="ECO:0000256" key="4">
    <source>
        <dbReference type="ARBA" id="ARBA00022692"/>
    </source>
</evidence>
<keyword evidence="4 10" id="KW-0812">Transmembrane</keyword>
<dbReference type="CDD" id="cd06225">
    <property type="entry name" value="HAMP"/>
    <property type="match status" value="1"/>
</dbReference>
<dbReference type="InterPro" id="IPR003660">
    <property type="entry name" value="HAMP_dom"/>
</dbReference>
<keyword evidence="7 9" id="KW-0807">Transducer</keyword>
<comment type="similarity">
    <text evidence="8">Belongs to the methyl-accepting chemotaxis (MCP) protein family.</text>
</comment>
<dbReference type="GO" id="GO:0007165">
    <property type="term" value="P:signal transduction"/>
    <property type="evidence" value="ECO:0007669"/>
    <property type="project" value="UniProtKB-KW"/>
</dbReference>